<comment type="similarity">
    <text evidence="1">Belongs to the jacalin lectin family.</text>
</comment>
<dbReference type="Gene3D" id="2.100.10.30">
    <property type="entry name" value="Jacalin-like lectin domain"/>
    <property type="match status" value="2"/>
</dbReference>
<dbReference type="SUPFAM" id="SSF51101">
    <property type="entry name" value="Mannose-binding lectins"/>
    <property type="match status" value="2"/>
</dbReference>
<dbReference type="InterPro" id="IPR001229">
    <property type="entry name" value="Jacalin-like_lectin_dom"/>
</dbReference>
<feature type="region of interest" description="Disordered" evidence="3">
    <location>
        <begin position="171"/>
        <end position="200"/>
    </location>
</feature>
<evidence type="ECO:0000313" key="5">
    <source>
        <dbReference type="EMBL" id="KAF7124932.1"/>
    </source>
</evidence>
<feature type="compositionally biased region" description="Polar residues" evidence="3">
    <location>
        <begin position="178"/>
        <end position="194"/>
    </location>
</feature>
<evidence type="ECO:0000256" key="3">
    <source>
        <dbReference type="SAM" id="MobiDB-lite"/>
    </source>
</evidence>
<accession>A0A834G3H5</accession>
<organism evidence="5 6">
    <name type="scientific">Rhododendron simsii</name>
    <name type="common">Sims's rhododendron</name>
    <dbReference type="NCBI Taxonomy" id="118357"/>
    <lineage>
        <taxon>Eukaryota</taxon>
        <taxon>Viridiplantae</taxon>
        <taxon>Streptophyta</taxon>
        <taxon>Embryophyta</taxon>
        <taxon>Tracheophyta</taxon>
        <taxon>Spermatophyta</taxon>
        <taxon>Magnoliopsida</taxon>
        <taxon>eudicotyledons</taxon>
        <taxon>Gunneridae</taxon>
        <taxon>Pentapetalae</taxon>
        <taxon>asterids</taxon>
        <taxon>Ericales</taxon>
        <taxon>Ericaceae</taxon>
        <taxon>Ericoideae</taxon>
        <taxon>Rhodoreae</taxon>
        <taxon>Rhododendron</taxon>
    </lineage>
</organism>
<keyword evidence="2" id="KW-0430">Lectin</keyword>
<name>A0A834G3H5_RHOSS</name>
<evidence type="ECO:0000256" key="1">
    <source>
        <dbReference type="ARBA" id="ARBA00006568"/>
    </source>
</evidence>
<dbReference type="InterPro" id="IPR036404">
    <property type="entry name" value="Jacalin-like_lectin_dom_sf"/>
</dbReference>
<reference evidence="5" key="1">
    <citation type="submission" date="2019-11" db="EMBL/GenBank/DDBJ databases">
        <authorList>
            <person name="Liu Y."/>
            <person name="Hou J."/>
            <person name="Li T.-Q."/>
            <person name="Guan C.-H."/>
            <person name="Wu X."/>
            <person name="Wu H.-Z."/>
            <person name="Ling F."/>
            <person name="Zhang R."/>
            <person name="Shi X.-G."/>
            <person name="Ren J.-P."/>
            <person name="Chen E.-F."/>
            <person name="Sun J.-M."/>
        </authorList>
    </citation>
    <scope>NUCLEOTIDE SEQUENCE</scope>
    <source>
        <strain evidence="5">Adult_tree_wgs_1</strain>
        <tissue evidence="5">Leaves</tissue>
    </source>
</reference>
<dbReference type="GO" id="GO:0030246">
    <property type="term" value="F:carbohydrate binding"/>
    <property type="evidence" value="ECO:0007669"/>
    <property type="project" value="UniProtKB-KW"/>
</dbReference>
<dbReference type="EMBL" id="WJXA01000012">
    <property type="protein sequence ID" value="KAF7124932.1"/>
    <property type="molecule type" value="Genomic_DNA"/>
</dbReference>
<dbReference type="OrthoDB" id="1833271at2759"/>
<evidence type="ECO:0000259" key="4">
    <source>
        <dbReference type="Pfam" id="PF01419"/>
    </source>
</evidence>
<comment type="caution">
    <text evidence="5">The sequence shown here is derived from an EMBL/GenBank/DDBJ whole genome shotgun (WGS) entry which is preliminary data.</text>
</comment>
<sequence>MGKICGDEGWISLGPWGGEYGEDWAYKAVGPIMQITIGYNIIIESILFERKCCDGVVVGSFGIGCNSIGGTTRTDEINDEGLISLGPWGGKDGVDWAYKANGPIMQISICYGEAINSILFRCRSFDGLVIGSSEKIGGTGGHTTKTTKNVVNKDNSVHEDINLEGLEVKLHAAPPRQGQPQANNKLSFPSSAVVSSKLRE</sequence>
<dbReference type="PANTHER" id="PTHR46506">
    <property type="entry name" value="OS05G0143600 PROTEIN"/>
    <property type="match status" value="1"/>
</dbReference>
<evidence type="ECO:0000256" key="2">
    <source>
        <dbReference type="ARBA" id="ARBA00022734"/>
    </source>
</evidence>
<protein>
    <recommendedName>
        <fullName evidence="4">Jacalin-type lectin domain-containing protein</fullName>
    </recommendedName>
</protein>
<keyword evidence="6" id="KW-1185">Reference proteome</keyword>
<dbReference type="Proteomes" id="UP000626092">
    <property type="component" value="Unassembled WGS sequence"/>
</dbReference>
<gene>
    <name evidence="5" type="ORF">RHSIM_Rhsim12G0044900</name>
</gene>
<proteinExistence type="inferred from homology"/>
<feature type="domain" description="Jacalin-type lectin" evidence="4">
    <location>
        <begin position="85"/>
        <end position="146"/>
    </location>
</feature>
<dbReference type="AlphaFoldDB" id="A0A834G3H5"/>
<dbReference type="Pfam" id="PF01419">
    <property type="entry name" value="Jacalin"/>
    <property type="match status" value="1"/>
</dbReference>
<evidence type="ECO:0000313" key="6">
    <source>
        <dbReference type="Proteomes" id="UP000626092"/>
    </source>
</evidence>